<keyword evidence="8" id="KW-0472">Membrane</keyword>
<keyword evidence="3" id="KW-0762">Sugar transport</keyword>
<evidence type="ECO:0000256" key="6">
    <source>
        <dbReference type="ARBA" id="ARBA00022840"/>
    </source>
</evidence>
<organism evidence="10">
    <name type="scientific">marine sediment metagenome</name>
    <dbReference type="NCBI Taxonomy" id="412755"/>
    <lineage>
        <taxon>unclassified sequences</taxon>
        <taxon>metagenomes</taxon>
        <taxon>ecological metagenomes</taxon>
    </lineage>
</organism>
<dbReference type="InterPro" id="IPR017871">
    <property type="entry name" value="ABC_transporter-like_CS"/>
</dbReference>
<evidence type="ECO:0000259" key="9">
    <source>
        <dbReference type="PROSITE" id="PS50893"/>
    </source>
</evidence>
<dbReference type="EMBL" id="BARS01049564">
    <property type="protein sequence ID" value="GAG34375.1"/>
    <property type="molecule type" value="Genomic_DNA"/>
</dbReference>
<accession>X0WUP8</accession>
<dbReference type="InterPro" id="IPR027417">
    <property type="entry name" value="P-loop_NTPase"/>
</dbReference>
<dbReference type="InterPro" id="IPR050107">
    <property type="entry name" value="ABC_carbohydrate_import_ATPase"/>
</dbReference>
<evidence type="ECO:0000313" key="10">
    <source>
        <dbReference type="EMBL" id="GAG34375.1"/>
    </source>
</evidence>
<evidence type="ECO:0000256" key="3">
    <source>
        <dbReference type="ARBA" id="ARBA00022597"/>
    </source>
</evidence>
<evidence type="ECO:0000256" key="8">
    <source>
        <dbReference type="ARBA" id="ARBA00023136"/>
    </source>
</evidence>
<keyword evidence="1" id="KW-0813">Transport</keyword>
<dbReference type="Gene3D" id="3.40.50.300">
    <property type="entry name" value="P-loop containing nucleotide triphosphate hydrolases"/>
    <property type="match status" value="1"/>
</dbReference>
<feature type="non-terminal residue" evidence="10">
    <location>
        <position position="1"/>
    </location>
</feature>
<feature type="domain" description="ABC transporter" evidence="9">
    <location>
        <begin position="1"/>
        <end position="234"/>
    </location>
</feature>
<keyword evidence="4" id="KW-0677">Repeat</keyword>
<evidence type="ECO:0000256" key="4">
    <source>
        <dbReference type="ARBA" id="ARBA00022737"/>
    </source>
</evidence>
<keyword evidence="6" id="KW-0067">ATP-binding</keyword>
<dbReference type="CDD" id="cd03215">
    <property type="entry name" value="ABC_Carb_Monos_II"/>
    <property type="match status" value="1"/>
</dbReference>
<gene>
    <name evidence="10" type="ORF">S01H1_74126</name>
</gene>
<name>X0WUP8_9ZZZZ</name>
<proteinExistence type="predicted"/>
<dbReference type="PANTHER" id="PTHR43790">
    <property type="entry name" value="CARBOHYDRATE TRANSPORT ATP-BINDING PROTEIN MG119-RELATED"/>
    <property type="match status" value="1"/>
</dbReference>
<keyword evidence="2" id="KW-1003">Cell membrane</keyword>
<dbReference type="PROSITE" id="PS50893">
    <property type="entry name" value="ABC_TRANSPORTER_2"/>
    <property type="match status" value="1"/>
</dbReference>
<dbReference type="GO" id="GO:0005524">
    <property type="term" value="F:ATP binding"/>
    <property type="evidence" value="ECO:0007669"/>
    <property type="project" value="UniProtKB-KW"/>
</dbReference>
<evidence type="ECO:0000256" key="7">
    <source>
        <dbReference type="ARBA" id="ARBA00022967"/>
    </source>
</evidence>
<reference evidence="10" key="1">
    <citation type="journal article" date="2014" name="Front. Microbiol.">
        <title>High frequency of phylogenetically diverse reductive dehalogenase-homologous genes in deep subseafloor sedimentary metagenomes.</title>
        <authorList>
            <person name="Kawai M."/>
            <person name="Futagami T."/>
            <person name="Toyoda A."/>
            <person name="Takaki Y."/>
            <person name="Nishi S."/>
            <person name="Hori S."/>
            <person name="Arai W."/>
            <person name="Tsubouchi T."/>
            <person name="Morono Y."/>
            <person name="Uchiyama I."/>
            <person name="Ito T."/>
            <person name="Fujiyama A."/>
            <person name="Inagaki F."/>
            <person name="Takami H."/>
        </authorList>
    </citation>
    <scope>NUCLEOTIDE SEQUENCE</scope>
    <source>
        <strain evidence="10">Expedition CK06-06</strain>
    </source>
</reference>
<dbReference type="GO" id="GO:0016887">
    <property type="term" value="F:ATP hydrolysis activity"/>
    <property type="evidence" value="ECO:0007669"/>
    <property type="project" value="InterPro"/>
</dbReference>
<dbReference type="AlphaFoldDB" id="X0WUP8"/>
<dbReference type="InterPro" id="IPR003439">
    <property type="entry name" value="ABC_transporter-like_ATP-bd"/>
</dbReference>
<evidence type="ECO:0000256" key="1">
    <source>
        <dbReference type="ARBA" id="ARBA00022448"/>
    </source>
</evidence>
<dbReference type="PANTHER" id="PTHR43790:SF3">
    <property type="entry name" value="D-ALLOSE IMPORT ATP-BINDING PROTEIN ALSA-RELATED"/>
    <property type="match status" value="1"/>
</dbReference>
<dbReference type="Pfam" id="PF00005">
    <property type="entry name" value="ABC_tran"/>
    <property type="match status" value="1"/>
</dbReference>
<dbReference type="SMART" id="SM00382">
    <property type="entry name" value="AAA"/>
    <property type="match status" value="1"/>
</dbReference>
<evidence type="ECO:0000256" key="2">
    <source>
        <dbReference type="ARBA" id="ARBA00022475"/>
    </source>
</evidence>
<keyword evidence="5" id="KW-0547">Nucleotide-binding</keyword>
<sequence length="238" mass="26018">LTRRGVFEDVSFTIDAGEILGFSGLVGAGRTEIARTLFGVEPPEGGSVRLHGKDVMIRSARDAIRHGIGYLTEDRKLQGLFLSLSVRANIVSPSINRFITWPGILNDGEMIDYTTDMIKRFNVITPSQEQTVYYLSGGNQQKVLLGMWMGIEPTVLIVDEPTRGVDVGAKQEIYGHIYNLAERGAAVLLISSDLNEILGMSDRICIMRDGRIRKTLNASEATEELVISYALGAGEAVA</sequence>
<dbReference type="SUPFAM" id="SSF52540">
    <property type="entry name" value="P-loop containing nucleoside triphosphate hydrolases"/>
    <property type="match status" value="1"/>
</dbReference>
<evidence type="ECO:0000256" key="5">
    <source>
        <dbReference type="ARBA" id="ARBA00022741"/>
    </source>
</evidence>
<dbReference type="InterPro" id="IPR003593">
    <property type="entry name" value="AAA+_ATPase"/>
</dbReference>
<dbReference type="PROSITE" id="PS00211">
    <property type="entry name" value="ABC_TRANSPORTER_1"/>
    <property type="match status" value="1"/>
</dbReference>
<protein>
    <recommendedName>
        <fullName evidence="9">ABC transporter domain-containing protein</fullName>
    </recommendedName>
</protein>
<keyword evidence="7" id="KW-1278">Translocase</keyword>
<comment type="caution">
    <text evidence="10">The sequence shown here is derived from an EMBL/GenBank/DDBJ whole genome shotgun (WGS) entry which is preliminary data.</text>
</comment>